<sequence>MVFGYSTSFLGKHKGETDLQSSSPPHSSTSSLETPSQICLAGTRAYLHSSPPHSSHRVICCSVSGWVYSQTEEFLGSSEGNDQGISRGQGTQIGL</sequence>
<dbReference type="AlphaFoldDB" id="A0AAV5LAZ4"/>
<dbReference type="EMBL" id="BPVZ01000105">
    <property type="protein sequence ID" value="GKV34433.1"/>
    <property type="molecule type" value="Genomic_DNA"/>
</dbReference>
<evidence type="ECO:0000256" key="1">
    <source>
        <dbReference type="SAM" id="MobiDB-lite"/>
    </source>
</evidence>
<proteinExistence type="predicted"/>
<dbReference type="Proteomes" id="UP001054252">
    <property type="component" value="Unassembled WGS sequence"/>
</dbReference>
<reference evidence="2 3" key="1">
    <citation type="journal article" date="2021" name="Commun. Biol.">
        <title>The genome of Shorea leprosula (Dipterocarpaceae) highlights the ecological relevance of drought in aseasonal tropical rainforests.</title>
        <authorList>
            <person name="Ng K.K.S."/>
            <person name="Kobayashi M.J."/>
            <person name="Fawcett J.A."/>
            <person name="Hatakeyama M."/>
            <person name="Paape T."/>
            <person name="Ng C.H."/>
            <person name="Ang C.C."/>
            <person name="Tnah L.H."/>
            <person name="Lee C.T."/>
            <person name="Nishiyama T."/>
            <person name="Sese J."/>
            <person name="O'Brien M.J."/>
            <person name="Copetti D."/>
            <person name="Mohd Noor M.I."/>
            <person name="Ong R.C."/>
            <person name="Putra M."/>
            <person name="Sireger I.Z."/>
            <person name="Indrioko S."/>
            <person name="Kosugi Y."/>
            <person name="Izuno A."/>
            <person name="Isagi Y."/>
            <person name="Lee S.L."/>
            <person name="Shimizu K.K."/>
        </authorList>
    </citation>
    <scope>NUCLEOTIDE SEQUENCE [LARGE SCALE GENOMIC DNA]</scope>
    <source>
        <strain evidence="2">214</strain>
    </source>
</reference>
<name>A0AAV5LAZ4_9ROSI</name>
<keyword evidence="3" id="KW-1185">Reference proteome</keyword>
<evidence type="ECO:0000313" key="2">
    <source>
        <dbReference type="EMBL" id="GKV34433.1"/>
    </source>
</evidence>
<feature type="region of interest" description="Disordered" evidence="1">
    <location>
        <begin position="76"/>
        <end position="95"/>
    </location>
</feature>
<evidence type="ECO:0000313" key="3">
    <source>
        <dbReference type="Proteomes" id="UP001054252"/>
    </source>
</evidence>
<accession>A0AAV5LAZ4</accession>
<comment type="caution">
    <text evidence="2">The sequence shown here is derived from an EMBL/GenBank/DDBJ whole genome shotgun (WGS) entry which is preliminary data.</text>
</comment>
<feature type="compositionally biased region" description="Low complexity" evidence="1">
    <location>
        <begin position="21"/>
        <end position="35"/>
    </location>
</feature>
<organism evidence="2 3">
    <name type="scientific">Rubroshorea leprosula</name>
    <dbReference type="NCBI Taxonomy" id="152421"/>
    <lineage>
        <taxon>Eukaryota</taxon>
        <taxon>Viridiplantae</taxon>
        <taxon>Streptophyta</taxon>
        <taxon>Embryophyta</taxon>
        <taxon>Tracheophyta</taxon>
        <taxon>Spermatophyta</taxon>
        <taxon>Magnoliopsida</taxon>
        <taxon>eudicotyledons</taxon>
        <taxon>Gunneridae</taxon>
        <taxon>Pentapetalae</taxon>
        <taxon>rosids</taxon>
        <taxon>malvids</taxon>
        <taxon>Malvales</taxon>
        <taxon>Dipterocarpaceae</taxon>
        <taxon>Rubroshorea</taxon>
    </lineage>
</organism>
<feature type="region of interest" description="Disordered" evidence="1">
    <location>
        <begin position="1"/>
        <end position="35"/>
    </location>
</feature>
<protein>
    <submittedName>
        <fullName evidence="2">Uncharacterized protein</fullName>
    </submittedName>
</protein>
<gene>
    <name evidence="2" type="ORF">SLEP1_g42808</name>
</gene>